<dbReference type="Proteomes" id="UP000076858">
    <property type="component" value="Unassembled WGS sequence"/>
</dbReference>
<keyword evidence="9 14" id="KW-0862">Zinc</keyword>
<evidence type="ECO:0000256" key="7">
    <source>
        <dbReference type="ARBA" id="ARBA00022723"/>
    </source>
</evidence>
<evidence type="ECO:0000256" key="4">
    <source>
        <dbReference type="ARBA" id="ARBA00022553"/>
    </source>
</evidence>
<comment type="caution">
    <text evidence="17">The sequence shown here is derived from an EMBL/GenBank/DDBJ whole genome shotgun (WGS) entry which is preliminary data.</text>
</comment>
<evidence type="ECO:0000313" key="18">
    <source>
        <dbReference type="Proteomes" id="UP000076858"/>
    </source>
</evidence>
<dbReference type="InterPro" id="IPR045089">
    <property type="entry name" value="PGGT1B-like"/>
</dbReference>
<evidence type="ECO:0000256" key="2">
    <source>
        <dbReference type="ARBA" id="ARBA00012702"/>
    </source>
</evidence>
<keyword evidence="15" id="KW-0812">Transmembrane</keyword>
<evidence type="ECO:0000256" key="11">
    <source>
        <dbReference type="ARBA" id="ARBA00050225"/>
    </source>
</evidence>
<name>A0A164T713_9CRUS</name>
<comment type="function">
    <text evidence="12">Essential subunit of the farnesyltransferase complex. Catalyzes the transfer of a farnesyl moiety from farnesyl diphosphate to a cysteine at the fourth position from the C-terminus of several proteins having the C-terminal sequence Cys-aliphatic-aliphatic-X.</text>
</comment>
<keyword evidence="8" id="KW-0677">Repeat</keyword>
<dbReference type="PANTHER" id="PTHR11774">
    <property type="entry name" value="GERANYLGERANYL TRANSFERASE TYPE BETA SUBUNIT"/>
    <property type="match status" value="1"/>
</dbReference>
<organism evidence="17 18">
    <name type="scientific">Daphnia magna</name>
    <dbReference type="NCBI Taxonomy" id="35525"/>
    <lineage>
        <taxon>Eukaryota</taxon>
        <taxon>Metazoa</taxon>
        <taxon>Ecdysozoa</taxon>
        <taxon>Arthropoda</taxon>
        <taxon>Crustacea</taxon>
        <taxon>Branchiopoda</taxon>
        <taxon>Diplostraca</taxon>
        <taxon>Cladocera</taxon>
        <taxon>Anomopoda</taxon>
        <taxon>Daphniidae</taxon>
        <taxon>Daphnia</taxon>
    </lineage>
</organism>
<keyword evidence="10" id="KW-0443">Lipid metabolism</keyword>
<comment type="cofactor">
    <cofactor evidence="14">
        <name>Zn(2+)</name>
        <dbReference type="ChEBI" id="CHEBI:29105"/>
    </cofactor>
    <text evidence="14">Binds 1 zinc ion per subunit.</text>
</comment>
<feature type="transmembrane region" description="Helical" evidence="15">
    <location>
        <begin position="71"/>
        <end position="88"/>
    </location>
</feature>
<keyword evidence="15" id="KW-1133">Transmembrane helix</keyword>
<dbReference type="AlphaFoldDB" id="A0A164T713"/>
<feature type="domain" description="Prenyltransferase alpha-alpha toroid" evidence="16">
    <location>
        <begin position="159"/>
        <end position="490"/>
    </location>
</feature>
<keyword evidence="7 14" id="KW-0479">Metal-binding</keyword>
<evidence type="ECO:0000256" key="3">
    <source>
        <dbReference type="ARBA" id="ARBA00015798"/>
    </source>
</evidence>
<reference evidence="17 18" key="1">
    <citation type="submission" date="2016-03" db="EMBL/GenBank/DDBJ databases">
        <title>EvidentialGene: Evidence-directed Construction of Genes on Genomes.</title>
        <authorList>
            <person name="Gilbert D.G."/>
            <person name="Choi J.-H."/>
            <person name="Mockaitis K."/>
            <person name="Colbourne J."/>
            <person name="Pfrender M."/>
        </authorList>
    </citation>
    <scope>NUCLEOTIDE SEQUENCE [LARGE SCALE GENOMIC DNA]</scope>
    <source>
        <strain evidence="17 18">Xinb3</strain>
        <tissue evidence="17">Complete organism</tissue>
    </source>
</reference>
<dbReference type="Pfam" id="PF00432">
    <property type="entry name" value="Prenyltrans"/>
    <property type="match status" value="1"/>
</dbReference>
<evidence type="ECO:0000256" key="1">
    <source>
        <dbReference type="ARBA" id="ARBA00010497"/>
    </source>
</evidence>
<evidence type="ECO:0000256" key="14">
    <source>
        <dbReference type="RuleBase" id="RU365056"/>
    </source>
</evidence>
<comment type="similarity">
    <text evidence="1 14">Belongs to the protein prenyltransferase subunit beta family.</text>
</comment>
<dbReference type="GO" id="GO:0097354">
    <property type="term" value="P:prenylation"/>
    <property type="evidence" value="ECO:0007669"/>
    <property type="project" value="UniProtKB-UniRule"/>
</dbReference>
<dbReference type="CDD" id="cd02893">
    <property type="entry name" value="FTase"/>
    <property type="match status" value="1"/>
</dbReference>
<keyword evidence="18" id="KW-1185">Reference proteome</keyword>
<accession>A0A164T713</accession>
<evidence type="ECO:0000256" key="10">
    <source>
        <dbReference type="ARBA" id="ARBA00023098"/>
    </source>
</evidence>
<dbReference type="GO" id="GO:0008270">
    <property type="term" value="F:zinc ion binding"/>
    <property type="evidence" value="ECO:0007669"/>
    <property type="project" value="UniProtKB-UniRule"/>
</dbReference>
<protein>
    <recommendedName>
        <fullName evidence="3 14">Protein farnesyltransferase subunit beta</fullName>
        <shortName evidence="14">FTase-beta</shortName>
        <ecNumber evidence="2 14">2.5.1.58</ecNumber>
    </recommendedName>
</protein>
<evidence type="ECO:0000256" key="15">
    <source>
        <dbReference type="SAM" id="Phobius"/>
    </source>
</evidence>
<dbReference type="InterPro" id="IPR026872">
    <property type="entry name" value="FTB"/>
</dbReference>
<evidence type="ECO:0000256" key="5">
    <source>
        <dbReference type="ARBA" id="ARBA00022602"/>
    </source>
</evidence>
<dbReference type="SUPFAM" id="SSF48239">
    <property type="entry name" value="Terpenoid cyclases/Protein prenyltransferases"/>
    <property type="match status" value="1"/>
</dbReference>
<evidence type="ECO:0000256" key="12">
    <source>
        <dbReference type="ARBA" id="ARBA00055850"/>
    </source>
</evidence>
<evidence type="ECO:0000256" key="8">
    <source>
        <dbReference type="ARBA" id="ARBA00022737"/>
    </source>
</evidence>
<dbReference type="EC" id="2.5.1.58" evidence="2 14"/>
<dbReference type="FunFam" id="1.50.10.20:FF:000007">
    <property type="entry name" value="Protein farnesyltransferase subunit beta"/>
    <property type="match status" value="1"/>
</dbReference>
<evidence type="ECO:0000256" key="9">
    <source>
        <dbReference type="ARBA" id="ARBA00022833"/>
    </source>
</evidence>
<gene>
    <name evidence="17" type="ORF">APZ42_025328</name>
</gene>
<comment type="catalytic activity">
    <reaction evidence="11">
        <text>L-cysteinyl-[protein] + (2E,6E)-farnesyl diphosphate = S-(2E,6E)-farnesyl-L-cysteinyl-[protein] + diphosphate</text>
        <dbReference type="Rhea" id="RHEA:13345"/>
        <dbReference type="Rhea" id="RHEA-COMP:10131"/>
        <dbReference type="Rhea" id="RHEA-COMP:11535"/>
        <dbReference type="ChEBI" id="CHEBI:29950"/>
        <dbReference type="ChEBI" id="CHEBI:33019"/>
        <dbReference type="ChEBI" id="CHEBI:86019"/>
        <dbReference type="ChEBI" id="CHEBI:175763"/>
        <dbReference type="EC" id="2.5.1.58"/>
    </reaction>
</comment>
<dbReference type="GO" id="GO:0006629">
    <property type="term" value="P:lipid metabolic process"/>
    <property type="evidence" value="ECO:0007669"/>
    <property type="project" value="UniProtKB-KW"/>
</dbReference>
<dbReference type="GO" id="GO:0004660">
    <property type="term" value="F:protein farnesyltransferase activity"/>
    <property type="evidence" value="ECO:0007669"/>
    <property type="project" value="UniProtKB-UniRule"/>
</dbReference>
<dbReference type="InterPro" id="IPR001330">
    <property type="entry name" value="Prenyltrans"/>
</dbReference>
<comment type="function">
    <text evidence="14">Catalyzes the transfer of a farnesyl moiety from farnesyl diphosphate to a cysteine at the fourth position from the C-terminus of several proteins. The beta subunit is responsible for peptide-binding.</text>
</comment>
<proteinExistence type="inferred from homology"/>
<dbReference type="GO" id="GO:0005965">
    <property type="term" value="C:protein farnesyltransferase complex"/>
    <property type="evidence" value="ECO:0007669"/>
    <property type="project" value="UniProtKB-UniRule"/>
</dbReference>
<dbReference type="OrthoDB" id="10261146at2759"/>
<dbReference type="STRING" id="35525.A0A164T713"/>
<keyword evidence="15" id="KW-0472">Membrane</keyword>
<dbReference type="EMBL" id="LRGB01001867">
    <property type="protein sequence ID" value="KZS10239.1"/>
    <property type="molecule type" value="Genomic_DNA"/>
</dbReference>
<keyword evidence="6 14" id="KW-0808">Transferase</keyword>
<evidence type="ECO:0000313" key="17">
    <source>
        <dbReference type="EMBL" id="KZS10239.1"/>
    </source>
</evidence>
<evidence type="ECO:0000259" key="16">
    <source>
        <dbReference type="Pfam" id="PF00432"/>
    </source>
</evidence>
<keyword evidence="5 14" id="KW-0637">Prenyltransferase</keyword>
<comment type="subunit">
    <text evidence="13">Heterodimer of FNTA and FNTB.</text>
</comment>
<evidence type="ECO:0000256" key="6">
    <source>
        <dbReference type="ARBA" id="ARBA00022679"/>
    </source>
</evidence>
<dbReference type="Gene3D" id="1.50.10.20">
    <property type="match status" value="1"/>
</dbReference>
<comment type="subunit">
    <text evidence="14">Heterodimer of an alpha and a beta subunit.</text>
</comment>
<keyword evidence="4" id="KW-0597">Phosphoprotein</keyword>
<dbReference type="PANTHER" id="PTHR11774:SF6">
    <property type="entry name" value="PROTEIN FARNESYLTRANSFERASE SUBUNIT BETA"/>
    <property type="match status" value="1"/>
</dbReference>
<dbReference type="InterPro" id="IPR008930">
    <property type="entry name" value="Terpenoid_cyclase/PrenylTrfase"/>
</dbReference>
<evidence type="ECO:0000256" key="13">
    <source>
        <dbReference type="ARBA" id="ARBA00064192"/>
    </source>
</evidence>
<sequence length="509" mass="56615">MSGGGVGGYNSIPSGRIIAADEDVNDMEVKAAEEIEELIAKKETKDQVTSLSLTWSVTCPLLTQPLQRMCSSFMALFLLFLLLIIYHIKQKLKMSERDYSELETNHQFSVLSVPRIHLDVEGIPTVTSDEQVKVESTIEHLLENFLENHELDSTLPLLSRLQIVDFVKHGLSRLSTSYECLDASRTWVCYWNLHSLELLEASIPDETKEAVISFLNLCQSPTGGFGGGPFQYSHLAPTYAAVNALVILQSDVAYKIIDRPNLYHFLMSCRNEDGAFALHVGGEVDVRGTYCAVVVAKLTGIADQKLFSGTSEWILKCQTYEGGFAGTPNQEAHGGYTFCALAALTLLGQESKCNIRCLLRWASNRQMKFEGGFQGRTNKLVDGCYSFWQGALFPLLHFHLAKSDQYSEALDVERWLFNQEALQEYLLVCCQHPFGGLLDKPGRPRDFYHTCYGLSGLSIAQHVNGVVSGRTSVVGSPNNELALTHPVYNLGVNAVMRALNYFNSKPLRT</sequence>